<dbReference type="AlphaFoldDB" id="A0A4Z0A2H3"/>
<keyword evidence="2" id="KW-1185">Reference proteome</keyword>
<evidence type="ECO:0000313" key="1">
    <source>
        <dbReference type="EMBL" id="TFY80650.1"/>
    </source>
</evidence>
<proteinExistence type="predicted"/>
<protein>
    <submittedName>
        <fullName evidence="1">Uncharacterized protein</fullName>
    </submittedName>
</protein>
<gene>
    <name evidence="1" type="ORF">EWM64_g3364</name>
</gene>
<name>A0A4Z0A2H3_9AGAM</name>
<reference evidence="1 2" key="1">
    <citation type="submission" date="2019-02" db="EMBL/GenBank/DDBJ databases">
        <title>Genome sequencing of the rare red list fungi Hericium alpestre (H. flagellum).</title>
        <authorList>
            <person name="Buettner E."/>
            <person name="Kellner H."/>
        </authorList>
    </citation>
    <scope>NUCLEOTIDE SEQUENCE [LARGE SCALE GENOMIC DNA]</scope>
    <source>
        <strain evidence="1 2">DSM 108284</strain>
    </source>
</reference>
<organism evidence="1 2">
    <name type="scientific">Hericium alpestre</name>
    <dbReference type="NCBI Taxonomy" id="135208"/>
    <lineage>
        <taxon>Eukaryota</taxon>
        <taxon>Fungi</taxon>
        <taxon>Dikarya</taxon>
        <taxon>Basidiomycota</taxon>
        <taxon>Agaricomycotina</taxon>
        <taxon>Agaricomycetes</taxon>
        <taxon>Russulales</taxon>
        <taxon>Hericiaceae</taxon>
        <taxon>Hericium</taxon>
    </lineage>
</organism>
<dbReference type="EMBL" id="SFCI01000309">
    <property type="protein sequence ID" value="TFY80650.1"/>
    <property type="molecule type" value="Genomic_DNA"/>
</dbReference>
<sequence length="192" mass="20647">MGPTNIQGDPLGAARFLGLLLENFYDLISSINMHVCKSQIELRLEDCRDRDSLKDWRFVVINRICLDGISESAEGPCLDTDEVEELATRLDELATRLDDSEDSASINADVACCRGIVLAAESVARSIRSMFASSGSDSSMAEWVTTGSACVSSETSNDIGGAFRKALMTACMGLGCMIGVRPFVDVTSLGFI</sequence>
<comment type="caution">
    <text evidence="1">The sequence shown here is derived from an EMBL/GenBank/DDBJ whole genome shotgun (WGS) entry which is preliminary data.</text>
</comment>
<dbReference type="Proteomes" id="UP000298061">
    <property type="component" value="Unassembled WGS sequence"/>
</dbReference>
<accession>A0A4Z0A2H3</accession>
<evidence type="ECO:0000313" key="2">
    <source>
        <dbReference type="Proteomes" id="UP000298061"/>
    </source>
</evidence>